<dbReference type="RefSeq" id="WP_136435448.1">
    <property type="nucleotide sequence ID" value="NZ_JBHSNS010000006.1"/>
</dbReference>
<reference evidence="3" key="1">
    <citation type="journal article" date="2019" name="Int. J. Syst. Evol. Microbiol.">
        <title>The Global Catalogue of Microorganisms (GCM) 10K type strain sequencing project: providing services to taxonomists for standard genome sequencing and annotation.</title>
        <authorList>
            <consortium name="The Broad Institute Genomics Platform"/>
            <consortium name="The Broad Institute Genome Sequencing Center for Infectious Disease"/>
            <person name="Wu L."/>
            <person name="Ma J."/>
        </authorList>
    </citation>
    <scope>NUCLEOTIDE SEQUENCE [LARGE SCALE GENOMIC DNA]</scope>
    <source>
        <strain evidence="3">YIM 94188</strain>
    </source>
</reference>
<organism evidence="2 3">
    <name type="scientific">Nocardioides vastitatis</name>
    <dbReference type="NCBI Taxonomy" id="2568655"/>
    <lineage>
        <taxon>Bacteria</taxon>
        <taxon>Bacillati</taxon>
        <taxon>Actinomycetota</taxon>
        <taxon>Actinomycetes</taxon>
        <taxon>Propionibacteriales</taxon>
        <taxon>Nocardioidaceae</taxon>
        <taxon>Nocardioides</taxon>
    </lineage>
</organism>
<evidence type="ECO:0000256" key="1">
    <source>
        <dbReference type="SAM" id="SignalP"/>
    </source>
</evidence>
<comment type="caution">
    <text evidence="2">The sequence shown here is derived from an EMBL/GenBank/DDBJ whole genome shotgun (WGS) entry which is preliminary data.</text>
</comment>
<protein>
    <submittedName>
        <fullName evidence="2">LVIVD repeat-containing protein</fullName>
    </submittedName>
</protein>
<evidence type="ECO:0000313" key="2">
    <source>
        <dbReference type="EMBL" id="MFC5730048.1"/>
    </source>
</evidence>
<gene>
    <name evidence="2" type="ORF">ACFPQB_14065</name>
</gene>
<feature type="signal peptide" evidence="1">
    <location>
        <begin position="1"/>
        <end position="25"/>
    </location>
</feature>
<dbReference type="InterPro" id="IPR011043">
    <property type="entry name" value="Gal_Oxase/kelch_b-propeller"/>
</dbReference>
<dbReference type="Proteomes" id="UP001596072">
    <property type="component" value="Unassembled WGS sequence"/>
</dbReference>
<keyword evidence="3" id="KW-1185">Reference proteome</keyword>
<dbReference type="EMBL" id="JBHSNS010000006">
    <property type="protein sequence ID" value="MFC5730048.1"/>
    <property type="molecule type" value="Genomic_DNA"/>
</dbReference>
<accession>A0ABW0ZIN3</accession>
<feature type="chain" id="PRO_5045810582" evidence="1">
    <location>
        <begin position="26"/>
        <end position="459"/>
    </location>
</feature>
<name>A0ABW0ZIN3_9ACTN</name>
<dbReference type="InterPro" id="IPR013211">
    <property type="entry name" value="LVIVD"/>
</dbReference>
<sequence>MFARNRLAAAMVAGISALAFGPAAVADHATDPHTRNMHALGHSSHPATFFGEPDGVRHISSDIAFWGRLAFNGNYDGFRIIDISDPEAPVELLHQRCNGDQGDIFVWDDVLIRSWNSKKTTDRTCDGQTVPAGWEGVHVFDISNLSDPELVASVSLPCGSHTVTGAREGDRLIVYSNNSSSVGCAGLPGNPRAQDDPIGDFIDVIEVPLANPATSSLLRREPLAGPLTDVRTGCHDAGLILGEVNLMSCASADATNIFSVGAPRGGSLADPEFLYTIVEPGVGQAGTNGRWHSASFTWDGEVIVLGWEPGGGASPECQTGDPDVDKSLFFYDAETGTKLGQWVLPRGQDGAEENCTIHNYNIVPTRDGRYVAVGGHYQAGTWVTEFTDPANPVTVGWSDPPAITPPDLGGAWSSYYYNNFIYESSITEGLNVYRLSGNALAGALRLRHLNPQTQEFSLH</sequence>
<proteinExistence type="predicted"/>
<evidence type="ECO:0000313" key="3">
    <source>
        <dbReference type="Proteomes" id="UP001596072"/>
    </source>
</evidence>
<dbReference type="SUPFAM" id="SSF50965">
    <property type="entry name" value="Galactose oxidase, central domain"/>
    <property type="match status" value="1"/>
</dbReference>
<dbReference type="Pfam" id="PF08309">
    <property type="entry name" value="LVIVD"/>
    <property type="match status" value="2"/>
</dbReference>
<keyword evidence="1" id="KW-0732">Signal</keyword>